<reference evidence="3" key="1">
    <citation type="submission" date="2025-08" db="UniProtKB">
        <authorList>
            <consortium name="RefSeq"/>
        </authorList>
    </citation>
    <scope>IDENTIFICATION</scope>
</reference>
<sequence>MSETVMFQTQLSSIMEALSTAAMAEITKLVDEYSAFLRGELSRKKHDNEILMKKLKVVENRHRKRTSTIEHVGDGVGTVLRERLWNGGSLPHHTPQTNREQKPDRVFTQQGCSSGWSNGPAARVGLRTDETTVTDRTAEPVTIKQERLEEDGPGECGAPNELRMNAPEHSTTSLVARQPHPTDQSRFEEDWGFQSTTPGGRDELTDSMEHNLEVEHRTMEHLELEYRTIEHLELEHGTLEHDLSSSSHCLDLDQPVVVEEIRLKREPESPCPDLNPLPGGEPGLEVDQGDLGQTYPEYAALNLGYGGYTDTSGLFFTYSSENQLQEHTSSSTTTTDDYASFPGKHSVTVMPGHHGDQRGNGGTVRTRAPLSKEKEGRFVCKHCGKGFPLHQLP</sequence>
<dbReference type="GeneID" id="123744218"/>
<keyword evidence="2" id="KW-1185">Reference proteome</keyword>
<name>A0ABM3F6N5_SALSA</name>
<organism evidence="2 3">
    <name type="scientific">Salmo salar</name>
    <name type="common">Atlantic salmon</name>
    <dbReference type="NCBI Taxonomy" id="8030"/>
    <lineage>
        <taxon>Eukaryota</taxon>
        <taxon>Metazoa</taxon>
        <taxon>Chordata</taxon>
        <taxon>Craniata</taxon>
        <taxon>Vertebrata</taxon>
        <taxon>Euteleostomi</taxon>
        <taxon>Actinopterygii</taxon>
        <taxon>Neopterygii</taxon>
        <taxon>Teleostei</taxon>
        <taxon>Protacanthopterygii</taxon>
        <taxon>Salmoniformes</taxon>
        <taxon>Salmonidae</taxon>
        <taxon>Salmoninae</taxon>
        <taxon>Salmo</taxon>
    </lineage>
</organism>
<feature type="region of interest" description="Disordered" evidence="1">
    <location>
        <begin position="179"/>
        <end position="204"/>
    </location>
</feature>
<evidence type="ECO:0000256" key="1">
    <source>
        <dbReference type="SAM" id="MobiDB-lite"/>
    </source>
</evidence>
<evidence type="ECO:0000313" key="2">
    <source>
        <dbReference type="Proteomes" id="UP001652741"/>
    </source>
</evidence>
<evidence type="ECO:0000313" key="3">
    <source>
        <dbReference type="RefSeq" id="XP_045578965.1"/>
    </source>
</evidence>
<proteinExistence type="predicted"/>
<protein>
    <submittedName>
        <fullName evidence="3">Uncharacterized protein</fullName>
    </submittedName>
</protein>
<gene>
    <name evidence="3" type="primary">LOC123744218</name>
</gene>
<accession>A0ABM3F6N5</accession>
<dbReference type="Proteomes" id="UP001652741">
    <property type="component" value="Chromosome ssa08"/>
</dbReference>
<dbReference type="RefSeq" id="XP_045578965.1">
    <property type="nucleotide sequence ID" value="XM_045723009.1"/>
</dbReference>